<proteinExistence type="predicted"/>
<gene>
    <name evidence="2" type="ORF">WJX74_006589</name>
</gene>
<name>A0AAW1RXX9_9CHLO</name>
<feature type="region of interest" description="Disordered" evidence="1">
    <location>
        <begin position="1"/>
        <end position="68"/>
    </location>
</feature>
<dbReference type="Proteomes" id="UP001438707">
    <property type="component" value="Unassembled WGS sequence"/>
</dbReference>
<evidence type="ECO:0000313" key="2">
    <source>
        <dbReference type="EMBL" id="KAK9838950.1"/>
    </source>
</evidence>
<evidence type="ECO:0000256" key="1">
    <source>
        <dbReference type="SAM" id="MobiDB-lite"/>
    </source>
</evidence>
<protein>
    <submittedName>
        <fullName evidence="2">Uncharacterized protein</fullName>
    </submittedName>
</protein>
<dbReference type="AlphaFoldDB" id="A0AAW1RXX9"/>
<comment type="caution">
    <text evidence="2">The sequence shown here is derived from an EMBL/GenBank/DDBJ whole genome shotgun (WGS) entry which is preliminary data.</text>
</comment>
<reference evidence="2 3" key="1">
    <citation type="journal article" date="2024" name="Nat. Commun.">
        <title>Phylogenomics reveals the evolutionary origins of lichenization in chlorophyte algae.</title>
        <authorList>
            <person name="Puginier C."/>
            <person name="Libourel C."/>
            <person name="Otte J."/>
            <person name="Skaloud P."/>
            <person name="Haon M."/>
            <person name="Grisel S."/>
            <person name="Petersen M."/>
            <person name="Berrin J.G."/>
            <person name="Delaux P.M."/>
            <person name="Dal Grande F."/>
            <person name="Keller J."/>
        </authorList>
    </citation>
    <scope>NUCLEOTIDE SEQUENCE [LARGE SCALE GENOMIC DNA]</scope>
    <source>
        <strain evidence="2 3">SAG 2145</strain>
    </source>
</reference>
<sequence>MSGRGQRGRGQRGRGASRIDRGFQPPSDSRVEKPTVVHDQGSNAPGGSHISTGSAHTGTTHTPSWQPADIAQSSGWDLVDMLAFAAQLHLTALEQACLDQLTETQHGKVELQSDGRLLRLESDLLGKLVQELAGRYCEY</sequence>
<feature type="compositionally biased region" description="Low complexity" evidence="1">
    <location>
        <begin position="46"/>
        <end position="64"/>
    </location>
</feature>
<accession>A0AAW1RXX9</accession>
<organism evidence="2 3">
    <name type="scientific">Apatococcus lobatus</name>
    <dbReference type="NCBI Taxonomy" id="904363"/>
    <lineage>
        <taxon>Eukaryota</taxon>
        <taxon>Viridiplantae</taxon>
        <taxon>Chlorophyta</taxon>
        <taxon>core chlorophytes</taxon>
        <taxon>Trebouxiophyceae</taxon>
        <taxon>Chlorellales</taxon>
        <taxon>Chlorellaceae</taxon>
        <taxon>Apatococcus</taxon>
    </lineage>
</organism>
<dbReference type="EMBL" id="JALJOS010000005">
    <property type="protein sequence ID" value="KAK9838950.1"/>
    <property type="molecule type" value="Genomic_DNA"/>
</dbReference>
<evidence type="ECO:0000313" key="3">
    <source>
        <dbReference type="Proteomes" id="UP001438707"/>
    </source>
</evidence>
<feature type="compositionally biased region" description="Basic residues" evidence="1">
    <location>
        <begin position="1"/>
        <end position="12"/>
    </location>
</feature>
<keyword evidence="3" id="KW-1185">Reference proteome</keyword>